<dbReference type="PANTHER" id="PTHR10357:SF213">
    <property type="entry name" value="ALPHA AMYLASE CATALYTIC REGION"/>
    <property type="match status" value="1"/>
</dbReference>
<organism evidence="2 3">
    <name type="scientific">Halotia branconii CENA392</name>
    <dbReference type="NCBI Taxonomy" id="1539056"/>
    <lineage>
        <taxon>Bacteria</taxon>
        <taxon>Bacillati</taxon>
        <taxon>Cyanobacteriota</taxon>
        <taxon>Cyanophyceae</taxon>
        <taxon>Nostocales</taxon>
        <taxon>Nodulariaceae</taxon>
        <taxon>Halotia</taxon>
    </lineage>
</organism>
<dbReference type="SUPFAM" id="SSF51445">
    <property type="entry name" value="(Trans)glycosidases"/>
    <property type="match status" value="1"/>
</dbReference>
<keyword evidence="3" id="KW-1185">Reference proteome</keyword>
<dbReference type="Gene3D" id="3.20.20.80">
    <property type="entry name" value="Glycosidases"/>
    <property type="match status" value="1"/>
</dbReference>
<feature type="domain" description="Glycosyl hydrolase family 13 catalytic" evidence="1">
    <location>
        <begin position="99"/>
        <end position="535"/>
    </location>
</feature>
<dbReference type="Pfam" id="PF00128">
    <property type="entry name" value="Alpha-amylase"/>
    <property type="match status" value="1"/>
</dbReference>
<dbReference type="SMART" id="SM00642">
    <property type="entry name" value="Aamy"/>
    <property type="match status" value="1"/>
</dbReference>
<dbReference type="EMBL" id="CP124543">
    <property type="protein sequence ID" value="WGV25233.1"/>
    <property type="molecule type" value="Genomic_DNA"/>
</dbReference>
<dbReference type="InterPro" id="IPR032091">
    <property type="entry name" value="Malt_amylase-like_C"/>
</dbReference>
<gene>
    <name evidence="2" type="ORF">QI031_26365</name>
</gene>
<evidence type="ECO:0000259" key="1">
    <source>
        <dbReference type="SMART" id="SM00642"/>
    </source>
</evidence>
<dbReference type="KEGG" id="hbq:QI031_26365"/>
<dbReference type="InterPro" id="IPR044077">
    <property type="entry name" value="Amylosucrase"/>
</dbReference>
<dbReference type="CDD" id="cd11324">
    <property type="entry name" value="AmyAc_Amylosucrase"/>
    <property type="match status" value="1"/>
</dbReference>
<dbReference type="InterPro" id="IPR045857">
    <property type="entry name" value="O16G_dom_2"/>
</dbReference>
<protein>
    <submittedName>
        <fullName evidence="2">Amylosucrase</fullName>
    </submittedName>
</protein>
<name>A0AAJ6NRT8_9CYAN</name>
<proteinExistence type="predicted"/>
<dbReference type="Proteomes" id="UP001223520">
    <property type="component" value="Chromosome"/>
</dbReference>
<dbReference type="AlphaFoldDB" id="A0AAJ6NRT8"/>
<sequence length="651" mass="75433">MYEQISHSLLNSILDDLKPEIRRQDLRHFYTRLGANFYAIHSLFFTLYGHRDDFQLQMLRLVETMAKGYIDRSPELEQLDIQREQDHNWFLSQKWVGMALYSNGFAENLADLENKIAYFQELGINMVHIMPILMCPNGQSDGGYAISDFRQIDDRVGDLEDIRRIAKEFRKRDISLILDIVLNHTSDEHEWAQKAKMGDRNFQDYYFIFENRETPDMFEQNMPEVFPETDPGNFTWNAEMEKWVMTVFHSYQWDLNYSNPTVFIEMLDIILFWANQGVDVLRLDAVAFLWKKIGTSCQNERKAHLILQLMKDCCQVTAPGVLFIAEAIVAPVEVIKYFGEDAIAAKECEIAYNATLMALLWDGVATKNTKLLYQGIKSLPNKLERATWLNYVRCHDDIGFGFDDHDIRVVGYEPRAHRKFLVDYLSGHFEASSSKGLVFMPNEATGDARICGSLASLVGLESALETADEYLIAQAINRILLMHAIILSFGGIPLIYNGDAIAVLNDYSYIDDPSKSNDNRWVHRPKINWEKADLRKKQGTVEYTVFSATKKMIAIRKEISAFADFNNRELLHLENEHLLCFIRFNHQRPSEKVLVVANFDANPQYLYLDSLRNTGFNIYGQFVDLYSGIKPEQYDGRITVEGYQFYWLTET</sequence>
<evidence type="ECO:0000313" key="3">
    <source>
        <dbReference type="Proteomes" id="UP001223520"/>
    </source>
</evidence>
<dbReference type="InterPro" id="IPR013780">
    <property type="entry name" value="Glyco_hydro_b"/>
</dbReference>
<dbReference type="Gene3D" id="1.10.1740.10">
    <property type="match status" value="1"/>
</dbReference>
<dbReference type="RefSeq" id="WP_281482536.1">
    <property type="nucleotide sequence ID" value="NZ_CP124543.1"/>
</dbReference>
<dbReference type="PANTHER" id="PTHR10357">
    <property type="entry name" value="ALPHA-AMYLASE FAMILY MEMBER"/>
    <property type="match status" value="1"/>
</dbReference>
<dbReference type="Gene3D" id="3.90.400.10">
    <property type="entry name" value="Oligo-1,6-glucosidase, Domain 2"/>
    <property type="match status" value="1"/>
</dbReference>
<dbReference type="SUPFAM" id="SSF51011">
    <property type="entry name" value="Glycosyl hydrolase domain"/>
    <property type="match status" value="1"/>
</dbReference>
<dbReference type="InterPro" id="IPR017853">
    <property type="entry name" value="GH"/>
</dbReference>
<accession>A0AAJ6NRT8</accession>
<dbReference type="InterPro" id="IPR006047">
    <property type="entry name" value="GH13_cat_dom"/>
</dbReference>
<evidence type="ECO:0000313" key="2">
    <source>
        <dbReference type="EMBL" id="WGV25233.1"/>
    </source>
</evidence>
<dbReference type="Pfam" id="PF16657">
    <property type="entry name" value="Malt_amylase_C"/>
    <property type="match status" value="1"/>
</dbReference>
<dbReference type="GO" id="GO:0047669">
    <property type="term" value="F:amylosucrase activity"/>
    <property type="evidence" value="ECO:0007669"/>
    <property type="project" value="InterPro"/>
</dbReference>
<reference evidence="2 3" key="1">
    <citation type="journal article" date="2023" name="Limnol Oceanogr Lett">
        <title>Environmental adaptations by the intertidal Antarctic cyanobacterium Halotia branconii CENA392 as revealed using long-read genome sequencing.</title>
        <authorList>
            <person name="Dextro R.B."/>
            <person name="Delbaje E."/>
            <person name="Freitas P.N.N."/>
            <person name="Geraldes V."/>
            <person name="Pinto E."/>
            <person name="Long P.F."/>
            <person name="Fiore M.F."/>
        </authorList>
    </citation>
    <scope>NUCLEOTIDE SEQUENCE [LARGE SCALE GENOMIC DNA]</scope>
    <source>
        <strain evidence="2 3">CENA392</strain>
    </source>
</reference>
<dbReference type="GO" id="GO:0005975">
    <property type="term" value="P:carbohydrate metabolic process"/>
    <property type="evidence" value="ECO:0007669"/>
    <property type="project" value="InterPro"/>
</dbReference>
<dbReference type="Gene3D" id="2.60.40.1180">
    <property type="entry name" value="Golgi alpha-mannosidase II"/>
    <property type="match status" value="1"/>
</dbReference>